<dbReference type="Pfam" id="PF01154">
    <property type="entry name" value="HMG_CoA_synt_N"/>
    <property type="match status" value="1"/>
</dbReference>
<keyword evidence="8" id="KW-1185">Reference proteome</keyword>
<dbReference type="Gene3D" id="3.40.47.10">
    <property type="match status" value="2"/>
</dbReference>
<evidence type="ECO:0000256" key="3">
    <source>
        <dbReference type="PIRSR" id="PIRSR611554-1"/>
    </source>
</evidence>
<dbReference type="RefSeq" id="WP_092493907.1">
    <property type="nucleotide sequence ID" value="NZ_FNKD01000003.1"/>
</dbReference>
<dbReference type="Proteomes" id="UP000199444">
    <property type="component" value="Unassembled WGS sequence"/>
</dbReference>
<reference evidence="7 8" key="1">
    <citation type="submission" date="2016-10" db="EMBL/GenBank/DDBJ databases">
        <authorList>
            <person name="de Groot N.N."/>
        </authorList>
    </citation>
    <scope>NUCLEOTIDE SEQUENCE [LARGE SCALE GENOMIC DNA]</scope>
    <source>
        <strain evidence="7 8">CGMCC 1.10449</strain>
    </source>
</reference>
<dbReference type="PANTHER" id="PTHR43323:SF2">
    <property type="entry name" value="HYDROXYMETHYLGLUTARYL-COA SYNTHASE"/>
    <property type="match status" value="1"/>
</dbReference>
<proteinExistence type="inferred from homology"/>
<dbReference type="InterPro" id="IPR016039">
    <property type="entry name" value="Thiolase-like"/>
</dbReference>
<dbReference type="GO" id="GO:0006084">
    <property type="term" value="P:acetyl-CoA metabolic process"/>
    <property type="evidence" value="ECO:0007669"/>
    <property type="project" value="InterPro"/>
</dbReference>
<dbReference type="Pfam" id="PF08540">
    <property type="entry name" value="HMG_CoA_synt_C"/>
    <property type="match status" value="2"/>
</dbReference>
<feature type="active site" description="Proton donor/acceptor" evidence="3">
    <location>
        <position position="233"/>
    </location>
</feature>
<evidence type="ECO:0000259" key="6">
    <source>
        <dbReference type="Pfam" id="PF08540"/>
    </source>
</evidence>
<evidence type="ECO:0000313" key="8">
    <source>
        <dbReference type="Proteomes" id="UP000199444"/>
    </source>
</evidence>
<feature type="active site" description="Acyl-thioester intermediate" evidence="3">
    <location>
        <position position="111"/>
    </location>
</feature>
<comment type="similarity">
    <text evidence="1">Belongs to the thiolase-like superfamily. HMG-CoA synthase family.</text>
</comment>
<feature type="active site" description="Proton donor/acceptor" evidence="3">
    <location>
        <position position="79"/>
    </location>
</feature>
<dbReference type="InterPro" id="IPR011554">
    <property type="entry name" value="HMG_CoA_synthase_prok"/>
</dbReference>
<evidence type="ECO:0000256" key="2">
    <source>
        <dbReference type="ARBA" id="ARBA00022679"/>
    </source>
</evidence>
<evidence type="ECO:0000313" key="7">
    <source>
        <dbReference type="EMBL" id="SDQ95097.1"/>
    </source>
</evidence>
<accession>A0A1H1F2A5</accession>
<dbReference type="InterPro" id="IPR013528">
    <property type="entry name" value="HMG_CoA_synth_N"/>
</dbReference>
<dbReference type="PANTHER" id="PTHR43323">
    <property type="entry name" value="3-HYDROXY-3-METHYLGLUTARYL COENZYME A SYNTHASE"/>
    <property type="match status" value="1"/>
</dbReference>
<dbReference type="NCBIfam" id="TIGR01835">
    <property type="entry name" value="HMG-CoA-S_prok"/>
    <property type="match status" value="1"/>
</dbReference>
<feature type="domain" description="Hydroxymethylglutaryl-coenzyme A synthase C-terminal" evidence="6">
    <location>
        <begin position="178"/>
        <end position="246"/>
    </location>
</feature>
<dbReference type="InterPro" id="IPR013746">
    <property type="entry name" value="HMG_CoA_synt_C_dom"/>
</dbReference>
<evidence type="ECO:0000256" key="1">
    <source>
        <dbReference type="ARBA" id="ARBA00007061"/>
    </source>
</evidence>
<dbReference type="SUPFAM" id="SSF53901">
    <property type="entry name" value="Thiolase-like"/>
    <property type="match status" value="2"/>
</dbReference>
<evidence type="ECO:0000259" key="5">
    <source>
        <dbReference type="Pfam" id="PF01154"/>
    </source>
</evidence>
<dbReference type="EMBL" id="FNKD01000003">
    <property type="protein sequence ID" value="SDQ95097.1"/>
    <property type="molecule type" value="Genomic_DNA"/>
</dbReference>
<dbReference type="STRING" id="553311.SAMN05216231_3172"/>
<feature type="binding site" evidence="4">
    <location>
        <position position="143"/>
    </location>
    <ligand>
        <name>(3S)-3-hydroxy-3-methylglutaryl-CoA</name>
        <dbReference type="ChEBI" id="CHEBI:43074"/>
    </ligand>
</feature>
<gene>
    <name evidence="7" type="ORF">SAMN05216231_3172</name>
</gene>
<sequence>MKIGIDKIGFYAPHLYVDMNKLAVSRNVEPEKFTIGIGQEKMSIPPITQDPVTLAANAALEILDAKDKETIDFVIFGTESGIDSSKSAGVYVHDLLGLNPYARVIEVKQACYGATAGLQMAKGHIALNPESKVLVLGSDIARYGLDTPGEATQGAGAVAIVVSADPNIMALEDQSVYFTSDIMDFWRPVYSDKAFVDGKLSNEQYISFFSKVWEQYKTKTGLKLNDFEAICFHLPYTKMGLKALRTVLDEGTEDVKERLVANYKISTSYNRNVGNIYTASLYLSFLSLLEQKDDLAAGSRIGLFSYGSGAVGEFFTGILQPNYREHLYAGNHNDLFSARKEVTVSEYEEIFQQTLPTDGSTINLDINNDPASICLSGLKDNKRQYVNKVK</sequence>
<dbReference type="AlphaFoldDB" id="A0A1H1F2A5"/>
<organism evidence="7 8">
    <name type="scientific">Virgibacillus salinus</name>
    <dbReference type="NCBI Taxonomy" id="553311"/>
    <lineage>
        <taxon>Bacteria</taxon>
        <taxon>Bacillati</taxon>
        <taxon>Bacillota</taxon>
        <taxon>Bacilli</taxon>
        <taxon>Bacillales</taxon>
        <taxon>Bacillaceae</taxon>
        <taxon>Virgibacillus</taxon>
    </lineage>
</organism>
<feature type="binding site" evidence="4">
    <location>
        <position position="242"/>
    </location>
    <ligand>
        <name>(3S)-3-hydroxy-3-methylglutaryl-CoA</name>
        <dbReference type="ChEBI" id="CHEBI:43074"/>
    </ligand>
</feature>
<name>A0A1H1F2A5_9BACI</name>
<keyword evidence="2" id="KW-0808">Transferase</keyword>
<protein>
    <submittedName>
        <fullName evidence="7">Hydroxymethylglutaryl-CoA synthase</fullName>
    </submittedName>
</protein>
<feature type="binding site" evidence="4">
    <location>
        <position position="275"/>
    </location>
    <ligand>
        <name>(3S)-3-hydroxy-3-methylglutaryl-CoA</name>
        <dbReference type="ChEBI" id="CHEBI:43074"/>
    </ligand>
</feature>
<feature type="domain" description="Hydroxymethylglutaryl-coenzyme A synthase N-terminal" evidence="5">
    <location>
        <begin position="2"/>
        <end position="164"/>
    </location>
</feature>
<dbReference type="GO" id="GO:0004421">
    <property type="term" value="F:hydroxymethylglutaryl-CoA synthase activity"/>
    <property type="evidence" value="ECO:0007669"/>
    <property type="project" value="InterPro"/>
</dbReference>
<evidence type="ECO:0000256" key="4">
    <source>
        <dbReference type="PIRSR" id="PIRSR611554-2"/>
    </source>
</evidence>
<dbReference type="CDD" id="cd00827">
    <property type="entry name" value="init_cond_enzymes"/>
    <property type="match status" value="1"/>
</dbReference>
<feature type="domain" description="Hydroxymethylglutaryl-coenzyme A synthase C-terminal" evidence="6">
    <location>
        <begin position="263"/>
        <end position="353"/>
    </location>
</feature>